<evidence type="ECO:0000256" key="3">
    <source>
        <dbReference type="PROSITE-ProRule" id="PRU00059"/>
    </source>
</evidence>
<dbReference type="InterPro" id="IPR035914">
    <property type="entry name" value="Sperma_CUB_dom_sf"/>
</dbReference>
<reference evidence="5" key="1">
    <citation type="submission" date="2007-07" db="EMBL/GenBank/DDBJ databases">
        <title>Identification of differentially expressed cnidarian host genes during coral bleaching of Montipora capitata.</title>
        <authorList>
            <person name="Hauck L.L."/>
            <person name="Weis V.M."/>
        </authorList>
    </citation>
    <scope>NUCLEOTIDE SEQUENCE</scope>
</reference>
<dbReference type="EMBL" id="EU022122">
    <property type="protein sequence ID" value="ABV24969.1"/>
    <property type="molecule type" value="mRNA"/>
</dbReference>
<evidence type="ECO:0000259" key="4">
    <source>
        <dbReference type="PROSITE" id="PS01180"/>
    </source>
</evidence>
<comment type="caution">
    <text evidence="3">Lacks conserved residue(s) required for the propagation of feature annotation.</text>
</comment>
<evidence type="ECO:0000256" key="1">
    <source>
        <dbReference type="ARBA" id="ARBA00022737"/>
    </source>
</evidence>
<dbReference type="PROSITE" id="PS01180">
    <property type="entry name" value="CUB"/>
    <property type="match status" value="1"/>
</dbReference>
<feature type="non-terminal residue" evidence="5">
    <location>
        <position position="1"/>
    </location>
</feature>
<dbReference type="SUPFAM" id="SSF49854">
    <property type="entry name" value="Spermadhesin, CUB domain"/>
    <property type="match status" value="1"/>
</dbReference>
<dbReference type="Pfam" id="PF00431">
    <property type="entry name" value="CUB"/>
    <property type="match status" value="1"/>
</dbReference>
<dbReference type="Gene3D" id="2.60.120.290">
    <property type="entry name" value="Spermadhesin, CUB domain"/>
    <property type="match status" value="1"/>
</dbReference>
<proteinExistence type="evidence at transcript level"/>
<keyword evidence="2" id="KW-1015">Disulfide bond</keyword>
<sequence length="179" mass="20396">TRADAASDSANCGEVDGDNLKSPGWPNMYPHNIENCHYSVSIPPGKNMVVYFHFFELESQSSCDYDRLDISTDQGEFRRFCGVHTDETYEVTGNYVNLNLKTDSSVTKQGYDLYFIPVDPLPSSVDRKKRTFFKKKLNINNYDEAQDGRIKDAVKAFVETRGLKRAESESPEDKKPEMI</sequence>
<dbReference type="AlphaFoldDB" id="A8C9K4"/>
<dbReference type="CDD" id="cd00041">
    <property type="entry name" value="CUB"/>
    <property type="match status" value="1"/>
</dbReference>
<dbReference type="SMART" id="SM00042">
    <property type="entry name" value="CUB"/>
    <property type="match status" value="1"/>
</dbReference>
<dbReference type="PANTHER" id="PTHR24251">
    <property type="entry name" value="OVOCHYMASE-RELATED"/>
    <property type="match status" value="1"/>
</dbReference>
<protein>
    <submittedName>
        <fullName evidence="5">CnidCAP isoform 2</fullName>
    </submittedName>
</protein>
<accession>A8C9K4</accession>
<organism evidence="5">
    <name type="scientific">Montipora capitata</name>
    <name type="common">Rice coral</name>
    <dbReference type="NCBI Taxonomy" id="46704"/>
    <lineage>
        <taxon>Eukaryota</taxon>
        <taxon>Metazoa</taxon>
        <taxon>Cnidaria</taxon>
        <taxon>Anthozoa</taxon>
        <taxon>Hexacorallia</taxon>
        <taxon>Scleractinia</taxon>
        <taxon>Astrocoeniina</taxon>
        <taxon>Acroporidae</taxon>
        <taxon>Montipora</taxon>
    </lineage>
</organism>
<evidence type="ECO:0000256" key="2">
    <source>
        <dbReference type="ARBA" id="ARBA00023157"/>
    </source>
</evidence>
<feature type="domain" description="CUB" evidence="4">
    <location>
        <begin position="1"/>
        <end position="118"/>
    </location>
</feature>
<evidence type="ECO:0000313" key="5">
    <source>
        <dbReference type="EMBL" id="ABV24969.1"/>
    </source>
</evidence>
<name>A8C9K4_MONCP</name>
<dbReference type="InterPro" id="IPR000859">
    <property type="entry name" value="CUB_dom"/>
</dbReference>
<keyword evidence="1" id="KW-0677">Repeat</keyword>